<protein>
    <submittedName>
        <fullName evidence="1">Uncharacterized protein</fullName>
    </submittedName>
</protein>
<comment type="caution">
    <text evidence="1">The sequence shown here is derived from an EMBL/GenBank/DDBJ whole genome shotgun (WGS) entry which is preliminary data.</text>
</comment>
<dbReference type="AlphaFoldDB" id="A0AAV7PGH1"/>
<sequence length="133" mass="14996">MVISRLWSTSICQGDDKINQRPQTFTFSDPTTCETMNLKGIHLKIDNGNSKRTRCARVALRGLSRTFFRTFGSPASLSWGKRFISALTSEELGGPVVSRRKPLRSSESPWLFSRPLGRVRLKRLFPSLPARGI</sequence>
<proteinExistence type="predicted"/>
<accession>A0AAV7PGH1</accession>
<evidence type="ECO:0000313" key="1">
    <source>
        <dbReference type="EMBL" id="KAJ1126302.1"/>
    </source>
</evidence>
<name>A0AAV7PGH1_PLEWA</name>
<gene>
    <name evidence="1" type="ORF">NDU88_004710</name>
</gene>
<organism evidence="1 2">
    <name type="scientific">Pleurodeles waltl</name>
    <name type="common">Iberian ribbed newt</name>
    <dbReference type="NCBI Taxonomy" id="8319"/>
    <lineage>
        <taxon>Eukaryota</taxon>
        <taxon>Metazoa</taxon>
        <taxon>Chordata</taxon>
        <taxon>Craniata</taxon>
        <taxon>Vertebrata</taxon>
        <taxon>Euteleostomi</taxon>
        <taxon>Amphibia</taxon>
        <taxon>Batrachia</taxon>
        <taxon>Caudata</taxon>
        <taxon>Salamandroidea</taxon>
        <taxon>Salamandridae</taxon>
        <taxon>Pleurodelinae</taxon>
        <taxon>Pleurodeles</taxon>
    </lineage>
</organism>
<evidence type="ECO:0000313" key="2">
    <source>
        <dbReference type="Proteomes" id="UP001066276"/>
    </source>
</evidence>
<keyword evidence="2" id="KW-1185">Reference proteome</keyword>
<dbReference type="Proteomes" id="UP001066276">
    <property type="component" value="Chromosome 7"/>
</dbReference>
<dbReference type="EMBL" id="JANPWB010000011">
    <property type="protein sequence ID" value="KAJ1126302.1"/>
    <property type="molecule type" value="Genomic_DNA"/>
</dbReference>
<reference evidence="1" key="1">
    <citation type="journal article" date="2022" name="bioRxiv">
        <title>Sequencing and chromosome-scale assembly of the giantPleurodeles waltlgenome.</title>
        <authorList>
            <person name="Brown T."/>
            <person name="Elewa A."/>
            <person name="Iarovenko S."/>
            <person name="Subramanian E."/>
            <person name="Araus A.J."/>
            <person name="Petzold A."/>
            <person name="Susuki M."/>
            <person name="Suzuki K.-i.T."/>
            <person name="Hayashi T."/>
            <person name="Toyoda A."/>
            <person name="Oliveira C."/>
            <person name="Osipova E."/>
            <person name="Leigh N.D."/>
            <person name="Simon A."/>
            <person name="Yun M.H."/>
        </authorList>
    </citation>
    <scope>NUCLEOTIDE SEQUENCE</scope>
    <source>
        <strain evidence="1">20211129_DDA</strain>
        <tissue evidence="1">Liver</tissue>
    </source>
</reference>